<dbReference type="Gene3D" id="1.20.1560.10">
    <property type="entry name" value="ABC transporter type 1, transmembrane domain"/>
    <property type="match status" value="1"/>
</dbReference>
<dbReference type="GO" id="GO:0005886">
    <property type="term" value="C:plasma membrane"/>
    <property type="evidence" value="ECO:0007669"/>
    <property type="project" value="UniProtKB-SubCell"/>
</dbReference>
<dbReference type="GO" id="GO:0034040">
    <property type="term" value="F:ATPase-coupled lipid transmembrane transporter activity"/>
    <property type="evidence" value="ECO:0007669"/>
    <property type="project" value="TreeGrafter"/>
</dbReference>
<dbReference type="Gene3D" id="3.40.50.300">
    <property type="entry name" value="P-loop containing nucleotide triphosphate hydrolases"/>
    <property type="match status" value="1"/>
</dbReference>
<dbReference type="GO" id="GO:0016887">
    <property type="term" value="F:ATP hydrolysis activity"/>
    <property type="evidence" value="ECO:0007669"/>
    <property type="project" value="InterPro"/>
</dbReference>
<dbReference type="PROSITE" id="PS00211">
    <property type="entry name" value="ABC_TRANSPORTER_1"/>
    <property type="match status" value="1"/>
</dbReference>
<evidence type="ECO:0000256" key="4">
    <source>
        <dbReference type="ARBA" id="ARBA00022519"/>
    </source>
</evidence>
<keyword evidence="5 11" id="KW-0812">Transmembrane</keyword>
<dbReference type="InterPro" id="IPR039421">
    <property type="entry name" value="Type_1_exporter"/>
</dbReference>
<dbReference type="Pfam" id="PF00664">
    <property type="entry name" value="ABC_membrane"/>
    <property type="match status" value="1"/>
</dbReference>
<keyword evidence="9 11" id="KW-0472">Membrane</keyword>
<dbReference type="PANTHER" id="PTHR24221:SF654">
    <property type="entry name" value="ATP-BINDING CASSETTE SUB-FAMILY B MEMBER 6"/>
    <property type="match status" value="1"/>
</dbReference>
<keyword evidence="3" id="KW-1003">Cell membrane</keyword>
<name>A0A7W5FEA1_9ACTN</name>
<dbReference type="InterPro" id="IPR017871">
    <property type="entry name" value="ABC_transporter-like_CS"/>
</dbReference>
<dbReference type="PROSITE" id="PS50929">
    <property type="entry name" value="ABC_TM1F"/>
    <property type="match status" value="1"/>
</dbReference>
<dbReference type="PANTHER" id="PTHR24221">
    <property type="entry name" value="ATP-BINDING CASSETTE SUB-FAMILY B"/>
    <property type="match status" value="1"/>
</dbReference>
<evidence type="ECO:0000256" key="3">
    <source>
        <dbReference type="ARBA" id="ARBA00022475"/>
    </source>
</evidence>
<keyword evidence="8 11" id="KW-1133">Transmembrane helix</keyword>
<reference evidence="14 15" key="1">
    <citation type="submission" date="2020-08" db="EMBL/GenBank/DDBJ databases">
        <title>Genomic Encyclopedia of Type Strains, Phase III (KMG-III): the genomes of soil and plant-associated and newly described type strains.</title>
        <authorList>
            <person name="Whitman W."/>
        </authorList>
    </citation>
    <scope>NUCLEOTIDE SEQUENCE [LARGE SCALE GENOMIC DNA]</scope>
    <source>
        <strain evidence="14 15">CECT 3287</strain>
    </source>
</reference>
<feature type="domain" description="ABC transporter" evidence="12">
    <location>
        <begin position="409"/>
        <end position="643"/>
    </location>
</feature>
<feature type="region of interest" description="Disordered" evidence="10">
    <location>
        <begin position="1"/>
        <end position="40"/>
    </location>
</feature>
<feature type="transmembrane region" description="Helical" evidence="11">
    <location>
        <begin position="127"/>
        <end position="148"/>
    </location>
</feature>
<dbReference type="Pfam" id="PF00005">
    <property type="entry name" value="ABC_tran"/>
    <property type="match status" value="1"/>
</dbReference>
<proteinExistence type="predicted"/>
<dbReference type="InterPro" id="IPR011527">
    <property type="entry name" value="ABC1_TM_dom"/>
</dbReference>
<feature type="compositionally biased region" description="Basic residues" evidence="10">
    <location>
        <begin position="662"/>
        <end position="673"/>
    </location>
</feature>
<protein>
    <submittedName>
        <fullName evidence="14">ATP-binding cassette subfamily B protein</fullName>
    </submittedName>
</protein>
<feature type="compositionally biased region" description="Gly residues" evidence="10">
    <location>
        <begin position="1"/>
        <end position="29"/>
    </location>
</feature>
<dbReference type="Proteomes" id="UP000590749">
    <property type="component" value="Unassembled WGS sequence"/>
</dbReference>
<dbReference type="EMBL" id="JACHXF010000005">
    <property type="protein sequence ID" value="MBB3095259.1"/>
    <property type="molecule type" value="Genomic_DNA"/>
</dbReference>
<feature type="domain" description="ABC transmembrane type-1" evidence="13">
    <location>
        <begin position="92"/>
        <end position="375"/>
    </location>
</feature>
<gene>
    <name evidence="14" type="ORF">FHR83_002922</name>
</gene>
<dbReference type="AlphaFoldDB" id="A0A7W5FEA1"/>
<comment type="subcellular location">
    <subcellularLocation>
        <location evidence="1">Cell membrane</location>
        <topology evidence="1">Multi-pass membrane protein</topology>
    </subcellularLocation>
</comment>
<evidence type="ECO:0000256" key="11">
    <source>
        <dbReference type="SAM" id="Phobius"/>
    </source>
</evidence>
<dbReference type="SUPFAM" id="SSF52540">
    <property type="entry name" value="P-loop containing nucleoside triphosphate hydrolases"/>
    <property type="match status" value="1"/>
</dbReference>
<evidence type="ECO:0000259" key="12">
    <source>
        <dbReference type="PROSITE" id="PS50893"/>
    </source>
</evidence>
<evidence type="ECO:0000259" key="13">
    <source>
        <dbReference type="PROSITE" id="PS50929"/>
    </source>
</evidence>
<dbReference type="CDD" id="cd18546">
    <property type="entry name" value="ABC_6TM_Rv0194_D2_like"/>
    <property type="match status" value="1"/>
</dbReference>
<sequence length="673" mass="71119">MSMFGGGFGGPGGGPGSGPVGGLSGTGAGGRDRRQGGPGAFAGIPPELAAGVAALEAREPVHPAPDEPFTQAPDGGRLSLWSLLSGRPALLVAAAVAVLVEALLLQSGPYLVQVGIDHGIVARDVPVLILAAVAFLASVALTAVASAVRIRQSGRLAAYATRDLRVRVFAQLQRLSLDHYTSEKAGVTLTRMTSDVEALQHLLSEGFAQFLIHGLTMVVVTTILVHYDASLAAITLVLVVPPLLLLTLWFRGAADVGYRRQRDTIAALFTHLSESLYGVRVITAHNQQDRSVTGHREVVGDYRDANDHTGRISALYGPGTSVIGLLGLAALLLIGGHMVLDGTLTIGELTAFVLYLNAFFQPVQQLVQLYTNYQQARAALGKLRGLLGTVPAVREAPGAIPLPPADGAIELRGVTFGYDPDRPVLRDVSLRIAPGETIACVGPTGAGKSTLAKLVARLYDPDEGLVLIDGHDLRDVTLGSLHRQVGVVPQEPFLFAGTLRDNIAFARPSVPDEVVWAAVDAVGLRDLVDRSPGGLHTVLHERGQSVSPGERQLIALARVFVAEPRVVVLDEATSSLDLRSELRVEAAIQRLLDGRTAILVAHRLSTARRADRVIVVDDGGIVESGTHDDLLTAEGHYAAMYSTWESHTISGTDVAVPDRNRPRPAAHPRSPAH</sequence>
<keyword evidence="4" id="KW-0997">Cell inner membrane</keyword>
<feature type="transmembrane region" description="Helical" evidence="11">
    <location>
        <begin position="231"/>
        <end position="250"/>
    </location>
</feature>
<keyword evidence="15" id="KW-1185">Reference proteome</keyword>
<evidence type="ECO:0000313" key="14">
    <source>
        <dbReference type="EMBL" id="MBB3095259.1"/>
    </source>
</evidence>
<evidence type="ECO:0000256" key="9">
    <source>
        <dbReference type="ARBA" id="ARBA00023136"/>
    </source>
</evidence>
<dbReference type="InterPro" id="IPR027417">
    <property type="entry name" value="P-loop_NTPase"/>
</dbReference>
<evidence type="ECO:0000256" key="6">
    <source>
        <dbReference type="ARBA" id="ARBA00022741"/>
    </source>
</evidence>
<feature type="transmembrane region" description="Helical" evidence="11">
    <location>
        <begin position="89"/>
        <end position="107"/>
    </location>
</feature>
<dbReference type="SUPFAM" id="SSF90123">
    <property type="entry name" value="ABC transporter transmembrane region"/>
    <property type="match status" value="1"/>
</dbReference>
<evidence type="ECO:0000256" key="8">
    <source>
        <dbReference type="ARBA" id="ARBA00022989"/>
    </source>
</evidence>
<dbReference type="FunFam" id="3.40.50.300:FF:001001">
    <property type="entry name" value="Multidrug ABC transporter ATP-binding protein"/>
    <property type="match status" value="1"/>
</dbReference>
<evidence type="ECO:0000256" key="5">
    <source>
        <dbReference type="ARBA" id="ARBA00022692"/>
    </source>
</evidence>
<comment type="caution">
    <text evidence="14">The sequence shown here is derived from an EMBL/GenBank/DDBJ whole genome shotgun (WGS) entry which is preliminary data.</text>
</comment>
<evidence type="ECO:0000256" key="2">
    <source>
        <dbReference type="ARBA" id="ARBA00022448"/>
    </source>
</evidence>
<dbReference type="InterPro" id="IPR036640">
    <property type="entry name" value="ABC1_TM_sf"/>
</dbReference>
<evidence type="ECO:0000256" key="1">
    <source>
        <dbReference type="ARBA" id="ARBA00004651"/>
    </source>
</evidence>
<keyword evidence="2" id="KW-0813">Transport</keyword>
<dbReference type="RefSeq" id="WP_183219828.1">
    <property type="nucleotide sequence ID" value="NZ_BMPW01000022.1"/>
</dbReference>
<evidence type="ECO:0000256" key="10">
    <source>
        <dbReference type="SAM" id="MobiDB-lite"/>
    </source>
</evidence>
<feature type="region of interest" description="Disordered" evidence="10">
    <location>
        <begin position="652"/>
        <end position="673"/>
    </location>
</feature>
<dbReference type="InterPro" id="IPR003439">
    <property type="entry name" value="ABC_transporter-like_ATP-bd"/>
</dbReference>
<organism evidence="14 15">
    <name type="scientific">Actinoplanes campanulatus</name>
    <dbReference type="NCBI Taxonomy" id="113559"/>
    <lineage>
        <taxon>Bacteria</taxon>
        <taxon>Bacillati</taxon>
        <taxon>Actinomycetota</taxon>
        <taxon>Actinomycetes</taxon>
        <taxon>Micromonosporales</taxon>
        <taxon>Micromonosporaceae</taxon>
        <taxon>Actinoplanes</taxon>
    </lineage>
</organism>
<keyword evidence="6" id="KW-0547">Nucleotide-binding</keyword>
<dbReference type="GO" id="GO:0005524">
    <property type="term" value="F:ATP binding"/>
    <property type="evidence" value="ECO:0007669"/>
    <property type="project" value="UniProtKB-KW"/>
</dbReference>
<evidence type="ECO:0000313" key="15">
    <source>
        <dbReference type="Proteomes" id="UP000590749"/>
    </source>
</evidence>
<dbReference type="GO" id="GO:0140359">
    <property type="term" value="F:ABC-type transporter activity"/>
    <property type="evidence" value="ECO:0007669"/>
    <property type="project" value="InterPro"/>
</dbReference>
<keyword evidence="7 14" id="KW-0067">ATP-binding</keyword>
<dbReference type="InterPro" id="IPR003593">
    <property type="entry name" value="AAA+_ATPase"/>
</dbReference>
<dbReference type="PROSITE" id="PS50893">
    <property type="entry name" value="ABC_TRANSPORTER_2"/>
    <property type="match status" value="1"/>
</dbReference>
<dbReference type="SMART" id="SM00382">
    <property type="entry name" value="AAA"/>
    <property type="match status" value="1"/>
</dbReference>
<feature type="transmembrane region" description="Helical" evidence="11">
    <location>
        <begin position="321"/>
        <end position="340"/>
    </location>
</feature>
<feature type="transmembrane region" description="Helical" evidence="11">
    <location>
        <begin position="207"/>
        <end position="225"/>
    </location>
</feature>
<accession>A0A7W5FEA1</accession>
<evidence type="ECO:0000256" key="7">
    <source>
        <dbReference type="ARBA" id="ARBA00022840"/>
    </source>
</evidence>